<dbReference type="InterPro" id="IPR005545">
    <property type="entry name" value="YCII"/>
</dbReference>
<gene>
    <name evidence="3" type="ORF">Air01nite_61730</name>
</gene>
<comment type="caution">
    <text evidence="3">The sequence shown here is derived from an EMBL/GenBank/DDBJ whole genome shotgun (WGS) entry which is preliminary data.</text>
</comment>
<sequence>MVKRATLRGMKYLIMVYGNPQSRAIWAGFTDEQRAAGMTEHLALREAMAAAGELLLSERLADPSTGTRLPAQPAALASLGLPSDGPFAESKEHLAGFYLVDCDSEERALEWAARIPEASLGLVEVRPVWSGDITKK</sequence>
<comment type="similarity">
    <text evidence="1">Belongs to the YciI family.</text>
</comment>
<dbReference type="Proteomes" id="UP000624325">
    <property type="component" value="Unassembled WGS sequence"/>
</dbReference>
<keyword evidence="4" id="KW-1185">Reference proteome</keyword>
<dbReference type="Gene3D" id="3.30.70.1060">
    <property type="entry name" value="Dimeric alpha+beta barrel"/>
    <property type="match status" value="1"/>
</dbReference>
<name>A0ABQ4CBD3_9ACTN</name>
<evidence type="ECO:0000313" key="3">
    <source>
        <dbReference type="EMBL" id="GIF60078.1"/>
    </source>
</evidence>
<dbReference type="InterPro" id="IPR011008">
    <property type="entry name" value="Dimeric_a/b-barrel"/>
</dbReference>
<accession>A0ABQ4CBD3</accession>
<dbReference type="SUPFAM" id="SSF54909">
    <property type="entry name" value="Dimeric alpha+beta barrel"/>
    <property type="match status" value="1"/>
</dbReference>
<dbReference type="Pfam" id="PF03795">
    <property type="entry name" value="YCII"/>
    <property type="match status" value="1"/>
</dbReference>
<reference evidence="3 4" key="1">
    <citation type="submission" date="2021-01" db="EMBL/GenBank/DDBJ databases">
        <title>Whole genome shotgun sequence of Asanoa iriomotensis NBRC 100142.</title>
        <authorList>
            <person name="Komaki H."/>
            <person name="Tamura T."/>
        </authorList>
    </citation>
    <scope>NUCLEOTIDE SEQUENCE [LARGE SCALE GENOMIC DNA]</scope>
    <source>
        <strain evidence="3 4">NBRC 100142</strain>
    </source>
</reference>
<evidence type="ECO:0000256" key="1">
    <source>
        <dbReference type="ARBA" id="ARBA00007689"/>
    </source>
</evidence>
<proteinExistence type="inferred from homology"/>
<dbReference type="EMBL" id="BONC01000059">
    <property type="protein sequence ID" value="GIF60078.1"/>
    <property type="molecule type" value="Genomic_DNA"/>
</dbReference>
<evidence type="ECO:0000313" key="4">
    <source>
        <dbReference type="Proteomes" id="UP000624325"/>
    </source>
</evidence>
<dbReference type="PANTHER" id="PTHR35174">
    <property type="entry name" value="BLL7171 PROTEIN-RELATED"/>
    <property type="match status" value="1"/>
</dbReference>
<feature type="domain" description="YCII-related" evidence="2">
    <location>
        <begin position="10"/>
        <end position="129"/>
    </location>
</feature>
<dbReference type="PANTHER" id="PTHR35174:SF3">
    <property type="entry name" value="BLL7171 PROTEIN"/>
    <property type="match status" value="1"/>
</dbReference>
<evidence type="ECO:0000259" key="2">
    <source>
        <dbReference type="Pfam" id="PF03795"/>
    </source>
</evidence>
<organism evidence="3 4">
    <name type="scientific">Asanoa iriomotensis</name>
    <dbReference type="NCBI Taxonomy" id="234613"/>
    <lineage>
        <taxon>Bacteria</taxon>
        <taxon>Bacillati</taxon>
        <taxon>Actinomycetota</taxon>
        <taxon>Actinomycetes</taxon>
        <taxon>Micromonosporales</taxon>
        <taxon>Micromonosporaceae</taxon>
        <taxon>Asanoa</taxon>
    </lineage>
</organism>
<protein>
    <recommendedName>
        <fullName evidence="2">YCII-related domain-containing protein</fullName>
    </recommendedName>
</protein>